<dbReference type="Gene3D" id="3.40.50.720">
    <property type="entry name" value="NAD(P)-binding Rossmann-like Domain"/>
    <property type="match status" value="1"/>
</dbReference>
<dbReference type="CDD" id="cd01076">
    <property type="entry name" value="NAD_bind_1_Glu_DH"/>
    <property type="match status" value="1"/>
</dbReference>
<dbReference type="PRINTS" id="PR00082">
    <property type="entry name" value="GLFDHDRGNASE"/>
</dbReference>
<dbReference type="InterPro" id="IPR006095">
    <property type="entry name" value="Glu/Leu/Phe/Val/Trp_DH"/>
</dbReference>
<dbReference type="GO" id="GO:0006538">
    <property type="term" value="P:L-glutamate catabolic process"/>
    <property type="evidence" value="ECO:0007669"/>
    <property type="project" value="TreeGrafter"/>
</dbReference>
<dbReference type="STRING" id="1123071.SAMN02745181_0237"/>
<dbReference type="GO" id="GO:0000166">
    <property type="term" value="F:nucleotide binding"/>
    <property type="evidence" value="ECO:0007669"/>
    <property type="project" value="UniProtKB-KW"/>
</dbReference>
<name>A0A1M6BJ87_9BACT</name>
<dbReference type="PIRSF" id="PIRSF000185">
    <property type="entry name" value="Glu_DH"/>
    <property type="match status" value="1"/>
</dbReference>
<evidence type="ECO:0000259" key="8">
    <source>
        <dbReference type="SMART" id="SM00839"/>
    </source>
</evidence>
<dbReference type="InterPro" id="IPR046346">
    <property type="entry name" value="Aminoacid_DH-like_N_sf"/>
</dbReference>
<dbReference type="PANTHER" id="PTHR11606">
    <property type="entry name" value="GLUTAMATE DEHYDROGENASE"/>
    <property type="match status" value="1"/>
</dbReference>
<feature type="domain" description="Glutamate/phenylalanine/leucine/valine/L-tryptophan dehydrogenase C-terminal" evidence="8">
    <location>
        <begin position="186"/>
        <end position="417"/>
    </location>
</feature>
<dbReference type="EMBL" id="FQYR01000002">
    <property type="protein sequence ID" value="SHI48779.1"/>
    <property type="molecule type" value="Genomic_DNA"/>
</dbReference>
<feature type="binding site" evidence="5">
    <location>
        <position position="73"/>
    </location>
    <ligand>
        <name>substrate</name>
    </ligand>
</feature>
<dbReference type="InterPro" id="IPR033922">
    <property type="entry name" value="NAD_bind_Glu_DH"/>
</dbReference>
<dbReference type="FunFam" id="3.40.50.10860:FF:000003">
    <property type="entry name" value="Glutamate dehydrogenase"/>
    <property type="match status" value="1"/>
</dbReference>
<dbReference type="InterPro" id="IPR006097">
    <property type="entry name" value="Glu/Leu/Phe/Val/Trp_DH_dimer"/>
</dbReference>
<reference evidence="9 10" key="1">
    <citation type="submission" date="2016-11" db="EMBL/GenBank/DDBJ databases">
        <authorList>
            <person name="Jaros S."/>
            <person name="Januszkiewicz K."/>
            <person name="Wedrychowicz H."/>
        </authorList>
    </citation>
    <scope>NUCLEOTIDE SEQUENCE [LARGE SCALE GENOMIC DNA]</scope>
    <source>
        <strain evidence="9 10">DSM 18772</strain>
    </source>
</reference>
<dbReference type="InterPro" id="IPR036291">
    <property type="entry name" value="NAD(P)-bd_dom_sf"/>
</dbReference>
<evidence type="ECO:0000313" key="10">
    <source>
        <dbReference type="Proteomes" id="UP000184510"/>
    </source>
</evidence>
<dbReference type="SUPFAM" id="SSF51735">
    <property type="entry name" value="NAD(P)-binding Rossmann-fold domains"/>
    <property type="match status" value="1"/>
</dbReference>
<dbReference type="InterPro" id="IPR014362">
    <property type="entry name" value="Glu_DH"/>
</dbReference>
<protein>
    <recommendedName>
        <fullName evidence="3">Glutamate dehydrogenase</fullName>
    </recommendedName>
</protein>
<dbReference type="InParanoid" id="A0A1M6BJ87"/>
<dbReference type="SMART" id="SM00839">
    <property type="entry name" value="ELFV_dehydrog"/>
    <property type="match status" value="1"/>
</dbReference>
<evidence type="ECO:0000256" key="4">
    <source>
        <dbReference type="PIRSR" id="PIRSR000185-1"/>
    </source>
</evidence>
<proteinExistence type="inferred from homology"/>
<gene>
    <name evidence="9" type="ORF">SAMN02745181_0237</name>
</gene>
<feature type="binding site" evidence="5">
    <location>
        <position position="193"/>
    </location>
    <ligand>
        <name>NAD(+)</name>
        <dbReference type="ChEBI" id="CHEBI:57540"/>
    </ligand>
</feature>
<feature type="active site" description="Proton donor" evidence="4">
    <location>
        <position position="109"/>
    </location>
</feature>
<dbReference type="SUPFAM" id="SSF53223">
    <property type="entry name" value="Aminoacid dehydrogenase-like, N-terminal domain"/>
    <property type="match status" value="1"/>
</dbReference>
<evidence type="ECO:0000256" key="2">
    <source>
        <dbReference type="ARBA" id="ARBA00023002"/>
    </source>
</evidence>
<dbReference type="RefSeq" id="WP_234991650.1">
    <property type="nucleotide sequence ID" value="NZ_FQYR01000002.1"/>
</dbReference>
<dbReference type="PANTHER" id="PTHR11606:SF13">
    <property type="entry name" value="GLUTAMATE DEHYDROGENASE 1, MITOCHONDRIAL"/>
    <property type="match status" value="1"/>
</dbReference>
<dbReference type="Pfam" id="PF00208">
    <property type="entry name" value="ELFV_dehydrog"/>
    <property type="match status" value="1"/>
</dbReference>
<dbReference type="InterPro" id="IPR033524">
    <property type="entry name" value="Glu/Leu/Phe/Val_DH_AS"/>
</dbReference>
<dbReference type="PROSITE" id="PS00074">
    <property type="entry name" value="GLFV_DEHYDROGENASE"/>
    <property type="match status" value="1"/>
</dbReference>
<keyword evidence="5" id="KW-0520">NAD</keyword>
<evidence type="ECO:0000256" key="7">
    <source>
        <dbReference type="RuleBase" id="RU004417"/>
    </source>
</evidence>
<dbReference type="Gene3D" id="3.40.50.10860">
    <property type="entry name" value="Leucine Dehydrogenase, chain A, domain 1"/>
    <property type="match status" value="1"/>
</dbReference>
<dbReference type="Proteomes" id="UP000184510">
    <property type="component" value="Unassembled WGS sequence"/>
</dbReference>
<feature type="binding site" evidence="5">
    <location>
        <position position="97"/>
    </location>
    <ligand>
        <name>substrate</name>
    </ligand>
</feature>
<dbReference type="GO" id="GO:0004352">
    <property type="term" value="F:glutamate dehydrogenase (NAD+) activity"/>
    <property type="evidence" value="ECO:0007669"/>
    <property type="project" value="TreeGrafter"/>
</dbReference>
<keyword evidence="10" id="KW-1185">Reference proteome</keyword>
<sequence length="420" mass="46130">MKEQLMAHPVFGMAARQFDRTADHLNLTEDVRERCKWPKRLITVTIPIKRDNGDTEVFFGYRVQHHLSRGPVKGGLRFHPNVELGEVAALSMWMNWKCALMELPFGGGKGGVTCDPRSMSQRELENVTRRYTSEMLPFIGPETDVMAPDMGTNEQTMAWMTDVYSTHAGHLVPGIVTGKPVNLQGSQGRTVATGHGVAFLATRALTKCKIKHENATAIVQGFGNVGSYAALTLSRFGVKVIGISDITGAIFNENGIKVEDVFDHVAANGGVKDFAGADSIDPDEMLVQKCDVLVPAALERVITEENAPKLQCRVLAEAANGPTTTQADAIIEERGDIFLVPDILCNAGGVTVSYFEWVQNLQRFQWSEQEVLTKLETMLAKAFDRVQWFADKQGVSNRVAALALGIKEVADVKKQRGLFP</sequence>
<feature type="binding site" evidence="5">
    <location>
        <position position="353"/>
    </location>
    <ligand>
        <name>substrate</name>
    </ligand>
</feature>
<accession>A0A1M6BJ87</accession>
<evidence type="ECO:0000256" key="1">
    <source>
        <dbReference type="ARBA" id="ARBA00006382"/>
    </source>
</evidence>
<evidence type="ECO:0000256" key="3">
    <source>
        <dbReference type="PIRNR" id="PIRNR000185"/>
    </source>
</evidence>
<comment type="similarity">
    <text evidence="1 3 7">Belongs to the Glu/Leu/Phe/Val dehydrogenases family.</text>
</comment>
<feature type="site" description="Important for catalysis" evidence="6">
    <location>
        <position position="149"/>
    </location>
</feature>
<dbReference type="FunCoup" id="A0A1M6BJ87">
    <property type="interactions" value="409"/>
</dbReference>
<dbReference type="Pfam" id="PF02812">
    <property type="entry name" value="ELFV_dehydrog_N"/>
    <property type="match status" value="1"/>
</dbReference>
<keyword evidence="2 3" id="KW-0560">Oxidoreductase</keyword>
<evidence type="ECO:0000256" key="6">
    <source>
        <dbReference type="PIRSR" id="PIRSR000185-3"/>
    </source>
</evidence>
<organism evidence="9 10">
    <name type="scientific">Rubritalea squalenifaciens DSM 18772</name>
    <dbReference type="NCBI Taxonomy" id="1123071"/>
    <lineage>
        <taxon>Bacteria</taxon>
        <taxon>Pseudomonadati</taxon>
        <taxon>Verrucomicrobiota</taxon>
        <taxon>Verrucomicrobiia</taxon>
        <taxon>Verrucomicrobiales</taxon>
        <taxon>Rubritaleaceae</taxon>
        <taxon>Rubritalea</taxon>
    </lineage>
</organism>
<dbReference type="InterPro" id="IPR006096">
    <property type="entry name" value="Glu/Leu/Phe/Val/Trp_DH_C"/>
</dbReference>
<feature type="binding site" evidence="5">
    <location>
        <position position="224"/>
    </location>
    <ligand>
        <name>NAD(+)</name>
        <dbReference type="ChEBI" id="CHEBI:57540"/>
    </ligand>
</feature>
<dbReference type="AlphaFoldDB" id="A0A1M6BJ87"/>
<keyword evidence="5" id="KW-0547">Nucleotide-binding</keyword>
<evidence type="ECO:0000313" key="9">
    <source>
        <dbReference type="EMBL" id="SHI48779.1"/>
    </source>
</evidence>
<evidence type="ECO:0000256" key="5">
    <source>
        <dbReference type="PIRSR" id="PIRSR000185-2"/>
    </source>
</evidence>